<dbReference type="AlphaFoldDB" id="A0A133XR67"/>
<gene>
    <name evidence="1" type="ORF">HMPREF3187_01675</name>
</gene>
<dbReference type="EMBL" id="LSCQ01000097">
    <property type="protein sequence ID" value="KXB33443.1"/>
    <property type="molecule type" value="Genomic_DNA"/>
</dbReference>
<dbReference type="InterPro" id="IPR041073">
    <property type="entry name" value="MobL"/>
</dbReference>
<dbReference type="InterPro" id="IPR048101">
    <property type="entry name" value="MobP2"/>
</dbReference>
<comment type="caution">
    <text evidence="1">The sequence shown here is derived from an EMBL/GenBank/DDBJ whole genome shotgun (WGS) entry which is preliminary data.</text>
</comment>
<dbReference type="NCBIfam" id="NF041498">
    <property type="entry name" value="MobP2"/>
    <property type="match status" value="1"/>
</dbReference>
<reference evidence="1 2" key="1">
    <citation type="submission" date="2016-01" db="EMBL/GenBank/DDBJ databases">
        <authorList>
            <person name="Oliw E.H."/>
        </authorList>
    </citation>
    <scope>NUCLEOTIDE SEQUENCE [LARGE SCALE GENOMIC DNA]</scope>
    <source>
        <strain evidence="1 2">KA00635</strain>
    </source>
</reference>
<evidence type="ECO:0000313" key="2">
    <source>
        <dbReference type="Proteomes" id="UP000070422"/>
    </source>
</evidence>
<protein>
    <submittedName>
        <fullName evidence="1">Uncharacterized protein</fullName>
    </submittedName>
</protein>
<name>A0A133XR67_9LACT</name>
<dbReference type="Proteomes" id="UP000070422">
    <property type="component" value="Unassembled WGS sequence"/>
</dbReference>
<dbReference type="STRING" id="87541.AWM71_07365"/>
<dbReference type="OrthoDB" id="3889159at2"/>
<proteinExistence type="predicted"/>
<dbReference type="RefSeq" id="WP_060937320.1">
    <property type="nucleotide sequence ID" value="NZ_KQ959336.1"/>
</dbReference>
<dbReference type="PATRIC" id="fig|87541.4.peg.1652"/>
<sequence>MGKPGIILTMEFSPPNSSKPFGDYAHYMSRSKALLQDKDSLDNRSKEAQEIIDYHRLIQGNSPDDLKDYGKYIYYMTRAYAIKEMDKTNEKGEKILPGVFSDKQEQMSKKDKLIFSKVLTDAQKKGSILWEDVVSFDNQFLEKHGLYNSKTQELDEKRLQMAARKMMTVLIKEDDLHDARWMASIHRNTDNIHIHLATVEQTPSRRIIEVIDKKTGKKTLEPRGKREQKTINKMKTTFGQELMQMDDLFIAVSRQRDSALNYLKSYLQRERENPVYHPVIEWLDQHVQPDWYKKVAFNHFSYKKVPQKGRDLIDAIPEQLAEKDPALKEELRNFDRLINHFNEEFIKMYGKKKDPSGEFKATRKKDLQERLGNAVLKELGRYKKYSLSDFSQNGDKKEHGSKKVFSKEMPFFDREDRAKKIKRFRERHPKDKLWKEIKSQPFNKKGQKRFHLAKNLWIAGKRSERELTRVLRKSAYEEGQRALRDYHDMMIDVERAQER</sequence>
<evidence type="ECO:0000313" key="1">
    <source>
        <dbReference type="EMBL" id="KXB33443.1"/>
    </source>
</evidence>
<organism evidence="1 2">
    <name type="scientific">Aerococcus christensenii</name>
    <dbReference type="NCBI Taxonomy" id="87541"/>
    <lineage>
        <taxon>Bacteria</taxon>
        <taxon>Bacillati</taxon>
        <taxon>Bacillota</taxon>
        <taxon>Bacilli</taxon>
        <taxon>Lactobacillales</taxon>
        <taxon>Aerococcaceae</taxon>
        <taxon>Aerococcus</taxon>
    </lineage>
</organism>
<dbReference type="Pfam" id="PF18555">
    <property type="entry name" value="MobL"/>
    <property type="match status" value="1"/>
</dbReference>
<accession>A0A133XR67</accession>